<protein>
    <submittedName>
        <fullName evidence="4">Uncharacterized protein</fullName>
    </submittedName>
</protein>
<feature type="compositionally biased region" description="Low complexity" evidence="1">
    <location>
        <begin position="194"/>
        <end position="203"/>
    </location>
</feature>
<dbReference type="AlphaFoldDB" id="A0A914Q1R5"/>
<reference evidence="4" key="1">
    <citation type="submission" date="2022-11" db="UniProtKB">
        <authorList>
            <consortium name="WormBaseParasite"/>
        </authorList>
    </citation>
    <scope>IDENTIFICATION</scope>
</reference>
<evidence type="ECO:0000313" key="3">
    <source>
        <dbReference type="Proteomes" id="UP000887578"/>
    </source>
</evidence>
<feature type="compositionally biased region" description="Polar residues" evidence="1">
    <location>
        <begin position="274"/>
        <end position="298"/>
    </location>
</feature>
<dbReference type="Proteomes" id="UP000887578">
    <property type="component" value="Unplaced"/>
</dbReference>
<feature type="compositionally biased region" description="Basic residues" evidence="1">
    <location>
        <begin position="230"/>
        <end position="244"/>
    </location>
</feature>
<evidence type="ECO:0000256" key="1">
    <source>
        <dbReference type="SAM" id="MobiDB-lite"/>
    </source>
</evidence>
<feature type="region of interest" description="Disordered" evidence="1">
    <location>
        <begin position="30"/>
        <end position="349"/>
    </location>
</feature>
<keyword evidence="3" id="KW-1185">Reference proteome</keyword>
<feature type="compositionally biased region" description="Low complexity" evidence="1">
    <location>
        <begin position="337"/>
        <end position="349"/>
    </location>
</feature>
<evidence type="ECO:0000256" key="2">
    <source>
        <dbReference type="SAM" id="SignalP"/>
    </source>
</evidence>
<dbReference type="WBParaSite" id="PDA_v2.g22768.t1">
    <property type="protein sequence ID" value="PDA_v2.g22768.t1"/>
    <property type="gene ID" value="PDA_v2.g22768"/>
</dbReference>
<feature type="compositionally biased region" description="Basic and acidic residues" evidence="1">
    <location>
        <begin position="299"/>
        <end position="330"/>
    </location>
</feature>
<feature type="compositionally biased region" description="Basic and acidic residues" evidence="1">
    <location>
        <begin position="125"/>
        <end position="138"/>
    </location>
</feature>
<feature type="compositionally biased region" description="Basic residues" evidence="1">
    <location>
        <begin position="209"/>
        <end position="218"/>
    </location>
</feature>
<name>A0A914Q1R5_9BILA</name>
<feature type="chain" id="PRO_5038070374" evidence="2">
    <location>
        <begin position="17"/>
        <end position="349"/>
    </location>
</feature>
<accession>A0A914Q1R5</accession>
<feature type="compositionally biased region" description="Low complexity" evidence="1">
    <location>
        <begin position="245"/>
        <end position="273"/>
    </location>
</feature>
<keyword evidence="2" id="KW-0732">Signal</keyword>
<organism evidence="3 4">
    <name type="scientific">Panagrolaimus davidi</name>
    <dbReference type="NCBI Taxonomy" id="227884"/>
    <lineage>
        <taxon>Eukaryota</taxon>
        <taxon>Metazoa</taxon>
        <taxon>Ecdysozoa</taxon>
        <taxon>Nematoda</taxon>
        <taxon>Chromadorea</taxon>
        <taxon>Rhabditida</taxon>
        <taxon>Tylenchina</taxon>
        <taxon>Panagrolaimomorpha</taxon>
        <taxon>Panagrolaimoidea</taxon>
        <taxon>Panagrolaimidae</taxon>
        <taxon>Panagrolaimus</taxon>
    </lineage>
</organism>
<feature type="signal peptide" evidence="2">
    <location>
        <begin position="1"/>
        <end position="16"/>
    </location>
</feature>
<evidence type="ECO:0000313" key="4">
    <source>
        <dbReference type="WBParaSite" id="PDA_v2.g22768.t1"/>
    </source>
</evidence>
<feature type="compositionally biased region" description="Polar residues" evidence="1">
    <location>
        <begin position="51"/>
        <end position="82"/>
    </location>
</feature>
<proteinExistence type="predicted"/>
<sequence>MLLTFISLININIAASTLLLFFCSSKKSTQTSREIGPENSKKLRKRKGNGSHESASPETKTPCNTATPQKTRSRTQTPLTYSKTKESPATKAKALTKRNMNLKIAATKRKGPAEDLEEPSAAREASAKEEKPIVEHTKTFSWNSNVRGRKDEPSPSIDDFDRSSALYEVTATDLHLSSTQVETKSDLLKPKSATGRTGTTTITVEPKTRTKTTQKRSTSKTQATQNSSRKSAKLKNPKKKKQSPKKSSPGKTNDAVSKASATAATAGTSKTSTPQMLTDQQIDVMMTQSLDTVETVETTMDRPETETETVKSKETIAKSDPQKIESKSKSDPQNLESKSSSGPSKPKQE</sequence>